<dbReference type="Pfam" id="PF03551">
    <property type="entry name" value="PadR"/>
    <property type="match status" value="1"/>
</dbReference>
<dbReference type="SUPFAM" id="SSF46785">
    <property type="entry name" value="Winged helix' DNA-binding domain"/>
    <property type="match status" value="1"/>
</dbReference>
<dbReference type="PANTHER" id="PTHR33169:SF27">
    <property type="entry name" value="TRANSCRIPTIONAL REGULATOR PADR FAMILY PROTEIN"/>
    <property type="match status" value="1"/>
</dbReference>
<dbReference type="RefSeq" id="WP_149431701.1">
    <property type="nucleotide sequence ID" value="NZ_VLNY01000009.1"/>
</dbReference>
<sequence>MGARKKFSRANPLALAVLSLLYERQMHPYQMSQTLKDRGKQDSVRLNFGSLYSVVESLVRQGFVKPVATEQDGNRPARTIYDLTDAGTDEVLAWMRDLVREPVKEYPQFMAALSFLPILSPTEAGTLLHERAQAVRDRIADMQHEIDEVDAVLPELFVIESQYEIAVARAELAFVESLAGKIESGTLRGSGLWQKLHDRMAALGVTRPPSSEIDKIFVEMEVPLPRGNNG</sequence>
<dbReference type="InterPro" id="IPR036388">
    <property type="entry name" value="WH-like_DNA-bd_sf"/>
</dbReference>
<evidence type="ECO:0000313" key="3">
    <source>
        <dbReference type="Proteomes" id="UP000322244"/>
    </source>
</evidence>
<dbReference type="PANTHER" id="PTHR33169">
    <property type="entry name" value="PADR-FAMILY TRANSCRIPTIONAL REGULATOR"/>
    <property type="match status" value="1"/>
</dbReference>
<name>A0A5A7S6I7_9NOCA</name>
<protein>
    <submittedName>
        <fullName evidence="2">PadR family transcriptional regulator</fullName>
    </submittedName>
</protein>
<organism evidence="2 3">
    <name type="scientific">Antrihabitans cavernicola</name>
    <dbReference type="NCBI Taxonomy" id="2495913"/>
    <lineage>
        <taxon>Bacteria</taxon>
        <taxon>Bacillati</taxon>
        <taxon>Actinomycetota</taxon>
        <taxon>Actinomycetes</taxon>
        <taxon>Mycobacteriales</taxon>
        <taxon>Nocardiaceae</taxon>
        <taxon>Antrihabitans</taxon>
    </lineage>
</organism>
<reference evidence="2 3" key="1">
    <citation type="submission" date="2019-07" db="EMBL/GenBank/DDBJ databases">
        <title>Rhodococcus cavernicolus sp. nov., isolated from a cave.</title>
        <authorList>
            <person name="Lee S.D."/>
        </authorList>
    </citation>
    <scope>NUCLEOTIDE SEQUENCE [LARGE SCALE GENOMIC DNA]</scope>
    <source>
        <strain evidence="2 3">C1-24</strain>
    </source>
</reference>
<gene>
    <name evidence="2" type="ORF">FOY51_18255</name>
</gene>
<dbReference type="Gene3D" id="1.10.10.10">
    <property type="entry name" value="Winged helix-like DNA-binding domain superfamily/Winged helix DNA-binding domain"/>
    <property type="match status" value="1"/>
</dbReference>
<dbReference type="InterPro" id="IPR052509">
    <property type="entry name" value="Metal_resp_DNA-bind_regulator"/>
</dbReference>
<evidence type="ECO:0000313" key="2">
    <source>
        <dbReference type="EMBL" id="KAA0021496.1"/>
    </source>
</evidence>
<feature type="domain" description="Transcription regulator PadR N-terminal" evidence="1">
    <location>
        <begin position="17"/>
        <end position="90"/>
    </location>
</feature>
<dbReference type="OrthoDB" id="8443918at2"/>
<proteinExistence type="predicted"/>
<comment type="caution">
    <text evidence="2">The sequence shown here is derived from an EMBL/GenBank/DDBJ whole genome shotgun (WGS) entry which is preliminary data.</text>
</comment>
<dbReference type="InterPro" id="IPR036390">
    <property type="entry name" value="WH_DNA-bd_sf"/>
</dbReference>
<dbReference type="Proteomes" id="UP000322244">
    <property type="component" value="Unassembled WGS sequence"/>
</dbReference>
<keyword evidence="3" id="KW-1185">Reference proteome</keyword>
<dbReference type="EMBL" id="VLNY01000009">
    <property type="protein sequence ID" value="KAA0021496.1"/>
    <property type="molecule type" value="Genomic_DNA"/>
</dbReference>
<dbReference type="AlphaFoldDB" id="A0A5A7S6I7"/>
<dbReference type="InterPro" id="IPR005149">
    <property type="entry name" value="Tscrpt_reg_PadR_N"/>
</dbReference>
<evidence type="ECO:0000259" key="1">
    <source>
        <dbReference type="Pfam" id="PF03551"/>
    </source>
</evidence>
<accession>A0A5A7S6I7</accession>